<name>A0A0G1G1M1_9BACT</name>
<dbReference type="GO" id="GO:0016787">
    <property type="term" value="F:hydrolase activity"/>
    <property type="evidence" value="ECO:0007669"/>
    <property type="project" value="UniProtKB-KW"/>
</dbReference>
<accession>A0A0G1G1M1</accession>
<dbReference type="GO" id="GO:0016020">
    <property type="term" value="C:membrane"/>
    <property type="evidence" value="ECO:0007669"/>
    <property type="project" value="TreeGrafter"/>
</dbReference>
<dbReference type="PANTHER" id="PTHR43798">
    <property type="entry name" value="MONOACYLGLYCEROL LIPASE"/>
    <property type="match status" value="1"/>
</dbReference>
<dbReference type="PANTHER" id="PTHR43798:SF33">
    <property type="entry name" value="HYDROLASE, PUTATIVE (AFU_ORTHOLOGUE AFUA_2G14860)-RELATED"/>
    <property type="match status" value="1"/>
</dbReference>
<proteinExistence type="predicted"/>
<dbReference type="SUPFAM" id="SSF53474">
    <property type="entry name" value="alpha/beta-Hydrolases"/>
    <property type="match status" value="1"/>
</dbReference>
<keyword evidence="2" id="KW-0378">Hydrolase</keyword>
<gene>
    <name evidence="2" type="ORF">UV68_C0033G0004</name>
</gene>
<sequence length="302" mass="34453">MSLWHFAIALFSTPSTRKDHPCRSTLSSRPTAKLVLSTCWQVIGDPSPSDIINSMQVVVDGLKTHYLDINPQEKNTLVFLHGWKSSSKFWVPFSKLLKSTHRIILIDLPGFGSTDQFSTEPEIPLFTDFIHHFVKRLKLKNITLVGHSFGGLLALDYAIKYPADLSFLILVAPAVVKEKPSQAKRKIRFAEIARPLFTIIPNNHFEKYLGWYTPRDYRHANEYQQKILKKIVLYDLKPSLNKVTIPTNIVWGKLDFVVPNLGKYLNTKIPNSHLHVIDGSGHLCFLTHPKELSDIFNQILSD</sequence>
<evidence type="ECO:0000313" key="3">
    <source>
        <dbReference type="Proteomes" id="UP000033980"/>
    </source>
</evidence>
<dbReference type="PRINTS" id="PR00111">
    <property type="entry name" value="ABHYDROLASE"/>
</dbReference>
<dbReference type="Pfam" id="PF12697">
    <property type="entry name" value="Abhydrolase_6"/>
    <property type="match status" value="1"/>
</dbReference>
<feature type="domain" description="AB hydrolase-1" evidence="1">
    <location>
        <begin position="77"/>
        <end position="294"/>
    </location>
</feature>
<dbReference type="EMBL" id="LCFK01000033">
    <property type="protein sequence ID" value="KKS92863.1"/>
    <property type="molecule type" value="Genomic_DNA"/>
</dbReference>
<dbReference type="InterPro" id="IPR029058">
    <property type="entry name" value="AB_hydrolase_fold"/>
</dbReference>
<evidence type="ECO:0000313" key="2">
    <source>
        <dbReference type="EMBL" id="KKS92863.1"/>
    </source>
</evidence>
<reference evidence="2 3" key="1">
    <citation type="journal article" date="2015" name="Nature">
        <title>rRNA introns, odd ribosomes, and small enigmatic genomes across a large radiation of phyla.</title>
        <authorList>
            <person name="Brown C.T."/>
            <person name="Hug L.A."/>
            <person name="Thomas B.C."/>
            <person name="Sharon I."/>
            <person name="Castelle C.J."/>
            <person name="Singh A."/>
            <person name="Wilkins M.J."/>
            <person name="Williams K.H."/>
            <person name="Banfield J.F."/>
        </authorList>
    </citation>
    <scope>NUCLEOTIDE SEQUENCE [LARGE SCALE GENOMIC DNA]</scope>
</reference>
<dbReference type="Gene3D" id="3.40.50.1820">
    <property type="entry name" value="alpha/beta hydrolase"/>
    <property type="match status" value="1"/>
</dbReference>
<comment type="caution">
    <text evidence="2">The sequence shown here is derived from an EMBL/GenBank/DDBJ whole genome shotgun (WGS) entry which is preliminary data.</text>
</comment>
<dbReference type="AlphaFoldDB" id="A0A0G1G1M1"/>
<protein>
    <submittedName>
        <fullName evidence="2">Alpha/beta hydrolase family protein</fullName>
    </submittedName>
</protein>
<dbReference type="InterPro" id="IPR000073">
    <property type="entry name" value="AB_hydrolase_1"/>
</dbReference>
<dbReference type="Proteomes" id="UP000033980">
    <property type="component" value="Unassembled WGS sequence"/>
</dbReference>
<organism evidence="2 3">
    <name type="scientific">Candidatus Collierbacteria bacterium GW2011_GWC2_43_12</name>
    <dbReference type="NCBI Taxonomy" id="1618390"/>
    <lineage>
        <taxon>Bacteria</taxon>
        <taxon>Candidatus Collieribacteriota</taxon>
    </lineage>
</organism>
<evidence type="ECO:0000259" key="1">
    <source>
        <dbReference type="Pfam" id="PF12697"/>
    </source>
</evidence>
<dbReference type="InterPro" id="IPR050266">
    <property type="entry name" value="AB_hydrolase_sf"/>
</dbReference>